<dbReference type="InterPro" id="IPR006674">
    <property type="entry name" value="HD_domain"/>
</dbReference>
<dbReference type="PANTHER" id="PTHR43155:SF1">
    <property type="entry name" value="3'3'-CGAMP-SPECIFIC PHOSPHODIESTERASE 1"/>
    <property type="match status" value="1"/>
</dbReference>
<dbReference type="Pfam" id="PF13487">
    <property type="entry name" value="HD_5"/>
    <property type="match status" value="1"/>
</dbReference>
<dbReference type="Gene3D" id="1.10.3210.10">
    <property type="entry name" value="Hypothetical protein af1432"/>
    <property type="match status" value="2"/>
</dbReference>
<protein>
    <submittedName>
        <fullName evidence="2">HD domain-containing phosphohydrolase</fullName>
    </submittedName>
</protein>
<dbReference type="CDD" id="cd00077">
    <property type="entry name" value="HDc"/>
    <property type="match status" value="2"/>
</dbReference>
<feature type="domain" description="HD-GYP" evidence="1">
    <location>
        <begin position="207"/>
        <end position="391"/>
    </location>
</feature>
<dbReference type="SUPFAM" id="SSF109604">
    <property type="entry name" value="HD-domain/PDEase-like"/>
    <property type="match status" value="2"/>
</dbReference>
<dbReference type="AlphaFoldDB" id="A0AAU8HW72"/>
<evidence type="ECO:0000313" key="2">
    <source>
        <dbReference type="EMBL" id="XCI29662.1"/>
    </source>
</evidence>
<dbReference type="Pfam" id="PF01966">
    <property type="entry name" value="HD"/>
    <property type="match status" value="1"/>
</dbReference>
<proteinExistence type="predicted"/>
<reference evidence="2" key="1">
    <citation type="journal article" date="2018" name="Antonie Van Leeuwenhoek">
        <title>Proteinivorax hydrogeniformans sp. nov., an anaerobic, haloalkaliphilic bacterium fermenting proteinaceous compounds with high hydrogen production.</title>
        <authorList>
            <person name="Boltyanskaya Y."/>
            <person name="Detkova E."/>
            <person name="Pimenov N."/>
            <person name="Kevbrin V."/>
        </authorList>
    </citation>
    <scope>NUCLEOTIDE SEQUENCE</scope>
    <source>
        <strain evidence="2">Z-710</strain>
    </source>
</reference>
<dbReference type="RefSeq" id="WP_353894210.1">
    <property type="nucleotide sequence ID" value="NZ_CP159485.1"/>
</dbReference>
<sequence>MNVDILALVSSFSMALDLAENRHLSHAKRTGYIAVKVGERLGIKGKDIKDLYVASLLHDIGVTTTISKEHYLKERVKNHCLLGSKLVAQLPVYDYLESVILYHHENWDGSGPYFIGGDNIPIYSQIIFVADQLEIRYLPSASMEKNKTVFRDYLSERSGKEFSPRVVETVKFLMETEAFWLDLRQPDIENALPGIYKAYNTKSIDMDMANLLKVGGVFSSIIDNKSKFTKRHSQGLAELMIQIARKNNYSDENTKKLELAALLHDLGKLSVSNDILEKNGRLTFEEFQSIKRHPYYTKHIIRSVQGMEEIASIAGEHHEKLDGTGYPEKLNYNSLSHYSRVMAVGDIFQALTEFRPYREGLTPQEAVKIIKKDVEANKLCYDAFSELNAII</sequence>
<dbReference type="EMBL" id="CP159485">
    <property type="protein sequence ID" value="XCI29662.1"/>
    <property type="molecule type" value="Genomic_DNA"/>
</dbReference>
<dbReference type="InterPro" id="IPR003607">
    <property type="entry name" value="HD/PDEase_dom"/>
</dbReference>
<dbReference type="PANTHER" id="PTHR43155">
    <property type="entry name" value="CYCLIC DI-GMP PHOSPHODIESTERASE PA4108-RELATED"/>
    <property type="match status" value="1"/>
</dbReference>
<name>A0AAU8HW72_9FIRM</name>
<gene>
    <name evidence="2" type="ORF">PRVXH_000993</name>
</gene>
<organism evidence="2">
    <name type="scientific">Proteinivorax hydrogeniformans</name>
    <dbReference type="NCBI Taxonomy" id="1826727"/>
    <lineage>
        <taxon>Bacteria</taxon>
        <taxon>Bacillati</taxon>
        <taxon>Bacillota</taxon>
        <taxon>Clostridia</taxon>
        <taxon>Eubacteriales</taxon>
        <taxon>Proteinivoracaceae</taxon>
        <taxon>Proteinivorax</taxon>
    </lineage>
</organism>
<accession>A0AAU8HW72</accession>
<dbReference type="InterPro" id="IPR037522">
    <property type="entry name" value="HD_GYP_dom"/>
</dbReference>
<evidence type="ECO:0000259" key="1">
    <source>
        <dbReference type="PROSITE" id="PS51832"/>
    </source>
</evidence>
<reference evidence="2" key="2">
    <citation type="submission" date="2024-06" db="EMBL/GenBank/DDBJ databases">
        <authorList>
            <person name="Petrova K.O."/>
            <person name="Toshchakov S.V."/>
            <person name="Boltjanskaja Y.V."/>
            <person name="Kevbrin V.V."/>
        </authorList>
    </citation>
    <scope>NUCLEOTIDE SEQUENCE</scope>
    <source>
        <strain evidence="2">Z-710</strain>
    </source>
</reference>
<dbReference type="SMART" id="SM00471">
    <property type="entry name" value="HDc"/>
    <property type="match status" value="2"/>
</dbReference>
<dbReference type="PROSITE" id="PS51832">
    <property type="entry name" value="HD_GYP"/>
    <property type="match status" value="1"/>
</dbReference>